<dbReference type="InterPro" id="IPR012341">
    <property type="entry name" value="6hp_glycosidase-like_sf"/>
</dbReference>
<feature type="domain" description="Alpha-L-rhamnosidase C-terminal" evidence="8">
    <location>
        <begin position="1101"/>
        <end position="1179"/>
    </location>
</feature>
<dbReference type="Pfam" id="PF05592">
    <property type="entry name" value="Bac_rhamnosid"/>
    <property type="match status" value="1"/>
</dbReference>
<dbReference type="InterPro" id="IPR035398">
    <property type="entry name" value="Bac_rhamnosid_C"/>
</dbReference>
<proteinExistence type="predicted"/>
<evidence type="ECO:0000313" key="9">
    <source>
        <dbReference type="EMBL" id="GAA4394803.1"/>
    </source>
</evidence>
<evidence type="ECO:0000256" key="1">
    <source>
        <dbReference type="ARBA" id="ARBA00001445"/>
    </source>
</evidence>
<accession>A0ABP8JRR3</accession>
<dbReference type="InterPro" id="IPR035396">
    <property type="entry name" value="Bac_rhamnosid6H"/>
</dbReference>
<gene>
    <name evidence="9" type="ORF">GCM10023187_01020</name>
</gene>
<comment type="catalytic activity">
    <reaction evidence="1">
        <text>Hydrolysis of terminal non-reducing alpha-L-rhamnose residues in alpha-L-rhamnosides.</text>
        <dbReference type="EC" id="3.2.1.40"/>
    </reaction>
</comment>
<dbReference type="PANTHER" id="PTHR33307">
    <property type="entry name" value="ALPHA-RHAMNOSIDASE (EUROFUNG)"/>
    <property type="match status" value="1"/>
</dbReference>
<dbReference type="Gene3D" id="2.60.40.10">
    <property type="entry name" value="Immunoglobulins"/>
    <property type="match status" value="1"/>
</dbReference>
<dbReference type="EMBL" id="BAABHB010000001">
    <property type="protein sequence ID" value="GAA4394803.1"/>
    <property type="molecule type" value="Genomic_DNA"/>
</dbReference>
<dbReference type="InterPro" id="IPR008902">
    <property type="entry name" value="Rhamnosid_concanavalin"/>
</dbReference>
<dbReference type="Proteomes" id="UP001500936">
    <property type="component" value="Unassembled WGS sequence"/>
</dbReference>
<evidence type="ECO:0000256" key="2">
    <source>
        <dbReference type="ARBA" id="ARBA00012652"/>
    </source>
</evidence>
<dbReference type="PIRSF" id="PIRSF010631">
    <property type="entry name" value="A-rhamnsds"/>
    <property type="match status" value="1"/>
</dbReference>
<reference evidence="10" key="1">
    <citation type="journal article" date="2019" name="Int. J. Syst. Evol. Microbiol.">
        <title>The Global Catalogue of Microorganisms (GCM) 10K type strain sequencing project: providing services to taxonomists for standard genome sequencing and annotation.</title>
        <authorList>
            <consortium name="The Broad Institute Genomics Platform"/>
            <consortium name="The Broad Institute Genome Sequencing Center for Infectious Disease"/>
            <person name="Wu L."/>
            <person name="Ma J."/>
        </authorList>
    </citation>
    <scope>NUCLEOTIDE SEQUENCE [LARGE SCALE GENOMIC DNA]</scope>
    <source>
        <strain evidence="10">JCM 17925</strain>
    </source>
</reference>
<feature type="domain" description="Bacterial alpha-L-rhamnosidase N-terminal" evidence="6">
    <location>
        <begin position="402"/>
        <end position="562"/>
    </location>
</feature>
<keyword evidence="10" id="KW-1185">Reference proteome</keyword>
<feature type="region of interest" description="Disordered" evidence="4">
    <location>
        <begin position="944"/>
        <end position="963"/>
    </location>
</feature>
<evidence type="ECO:0000313" key="10">
    <source>
        <dbReference type="Proteomes" id="UP001500936"/>
    </source>
</evidence>
<dbReference type="Gene3D" id="2.60.420.10">
    <property type="entry name" value="Maltose phosphorylase, domain 3"/>
    <property type="match status" value="1"/>
</dbReference>
<dbReference type="PANTHER" id="PTHR33307:SF6">
    <property type="entry name" value="ALPHA-RHAMNOSIDASE (EUROFUNG)-RELATED"/>
    <property type="match status" value="1"/>
</dbReference>
<dbReference type="Pfam" id="PF17389">
    <property type="entry name" value="Bac_rhamnosid6H"/>
    <property type="match status" value="1"/>
</dbReference>
<evidence type="ECO:0000259" key="8">
    <source>
        <dbReference type="Pfam" id="PF17390"/>
    </source>
</evidence>
<dbReference type="Pfam" id="PF25788">
    <property type="entry name" value="Ig_Rha78A_N"/>
    <property type="match status" value="1"/>
</dbReference>
<protein>
    <recommendedName>
        <fullName evidence="2">alpha-L-rhamnosidase</fullName>
        <ecNumber evidence="2">3.2.1.40</ecNumber>
    </recommendedName>
</protein>
<dbReference type="RefSeq" id="WP_345262832.1">
    <property type="nucleotide sequence ID" value="NZ_BAABHB010000001.1"/>
</dbReference>
<dbReference type="InterPro" id="IPR013737">
    <property type="entry name" value="Bac_rhamnosid_N"/>
</dbReference>
<evidence type="ECO:0000259" key="5">
    <source>
        <dbReference type="Pfam" id="PF05592"/>
    </source>
</evidence>
<evidence type="ECO:0000259" key="7">
    <source>
        <dbReference type="Pfam" id="PF17389"/>
    </source>
</evidence>
<name>A0ABP8JRR3_9BACT</name>
<dbReference type="Gene3D" id="2.60.120.260">
    <property type="entry name" value="Galactose-binding domain-like"/>
    <property type="match status" value="2"/>
</dbReference>
<keyword evidence="3 9" id="KW-0378">Hydrolase</keyword>
<dbReference type="GO" id="GO:0016787">
    <property type="term" value="F:hydrolase activity"/>
    <property type="evidence" value="ECO:0007669"/>
    <property type="project" value="UniProtKB-KW"/>
</dbReference>
<evidence type="ECO:0000256" key="4">
    <source>
        <dbReference type="SAM" id="MobiDB-lite"/>
    </source>
</evidence>
<dbReference type="Pfam" id="PF08531">
    <property type="entry name" value="Bac_rhamnosid_N"/>
    <property type="match status" value="1"/>
</dbReference>
<dbReference type="Pfam" id="PF17390">
    <property type="entry name" value="Bac_rhamnosid_C"/>
    <property type="match status" value="1"/>
</dbReference>
<organism evidence="9 10">
    <name type="scientific">Nibrella viscosa</name>
    <dbReference type="NCBI Taxonomy" id="1084524"/>
    <lineage>
        <taxon>Bacteria</taxon>
        <taxon>Pseudomonadati</taxon>
        <taxon>Bacteroidota</taxon>
        <taxon>Cytophagia</taxon>
        <taxon>Cytophagales</taxon>
        <taxon>Spirosomataceae</taxon>
        <taxon>Nibrella</taxon>
    </lineage>
</organism>
<dbReference type="SUPFAM" id="SSF48208">
    <property type="entry name" value="Six-hairpin glycosidases"/>
    <property type="match status" value="1"/>
</dbReference>
<evidence type="ECO:0000256" key="3">
    <source>
        <dbReference type="ARBA" id="ARBA00022801"/>
    </source>
</evidence>
<dbReference type="InterPro" id="IPR008928">
    <property type="entry name" value="6-hairpin_glycosidase_sf"/>
</dbReference>
<dbReference type="Gene3D" id="1.50.10.10">
    <property type="match status" value="1"/>
</dbReference>
<feature type="domain" description="Alpha-L-rhamnosidase concanavalin-like" evidence="5">
    <location>
        <begin position="608"/>
        <end position="720"/>
    </location>
</feature>
<comment type="caution">
    <text evidence="9">The sequence shown here is derived from an EMBL/GenBank/DDBJ whole genome shotgun (WGS) entry which is preliminary data.</text>
</comment>
<dbReference type="InterPro" id="IPR013783">
    <property type="entry name" value="Ig-like_fold"/>
</dbReference>
<sequence>MKRFILTCLTSLFILGHLLAGVTLENLKVDYQKTPLGIDVPNPHFSWQMKALDNQRGYAQQAYQLVVTDSKNQVVWDTKRVKSALAHGIEYAGNALQPTTRYTWKVTVWDNQGKTNTASSWFETGLMNPSVSAWSGARWIGGSDEDLVFYSHYLSVFKFQYGVQLDKASNSTRASFVFGANDRRLMNKSLNLMGRENGPNQSYIALELDIANVSDAPDGLAKLNVYRVGYTKDDKADVPFKSFDIPQFLINNANKYQKHNVLVECNFGLFDFFVDGNQDSNRLKDKNAPATPSRFGPRGFNLNPVGSGNNYISFPMLADIGFKVPDNQVAYFSDVTIKNYRFPSNTLFTENLTKSGYQGIFKAPRLTVANGQYVVKGGALITANPSTNAAPMLRTVFTTQAKPIAKARMYVTARGIYEMYLNGSRVSNDYFNPGLTQYNKHHMYQTYDVTNSVKQGQRNAIGAWMSEGWWSGNITFSGESWNYFGDRQSLLSKLVITYADGTEQAVVSNPAQWKLFTDGPIRYGSFFQGEVYDATKEPAVNGWSLANYNDSSWKPAVEVPLEGTAYMGTFTDAQGRKTTFDYKDFKLVGQMGDNPTIVKTLTARNVEEVRPGVFVYDMGQNMVGVPQIQITNGKRGQVLTMRYAEVKYPNLPDYKGNEGMVMMENIRAALTQDTYVLKGGNADRGPETIQPRFTFHGYRYLEVTGIEQAIPVGNVKGLVISSISDLASSYETSNELVNKLWQNITWSLRSNFLSIPTDTPARNERMGWSGDISVFSKSATYLTDADLFLRRHLLAMRDVQAESGRFTDVAPMGGGFGGTLWGSAGIVVAWETYRQYGDVQVLKEHYDAMKRYIQFLESKVDKETGILNEGPLGDWLSPENNKNDNTLFWMAYFAYDLGIMSQVAAVLGKTDDAGQFSKRQQEIKTAFNTIYVDKDTYRTVKSGLKTATMGPPNAQQGEQKSDKGQLIDTQASYAIPLALGVFSDENKPFAVKYLTEAIQRKNKDDGGVERPEYSLMTGFIGTASISDALSENGNHALAYRLLQQKDYPSWLYSVVNGATSIWERLNSYTVENGFGGNNSMNSFNHYSFGAVAAWMYNYSLGIQRNPQIAGFKEFVLKPTPDPDGKITFAKGYYDSIYGRINSEWAKTGNKWTYKTTVPANTTATLYLPASSLAQVKESGKSIAQWKGMKQENGQVVLPLVSGTYTFVISH</sequence>
<dbReference type="InterPro" id="IPR016007">
    <property type="entry name" value="Alpha_rhamnosid"/>
</dbReference>
<evidence type="ECO:0000259" key="6">
    <source>
        <dbReference type="Pfam" id="PF08531"/>
    </source>
</evidence>
<feature type="domain" description="Alpha-L-rhamnosidase six-hairpin glycosidase" evidence="7">
    <location>
        <begin position="727"/>
        <end position="1098"/>
    </location>
</feature>
<dbReference type="EC" id="3.2.1.40" evidence="2"/>